<gene>
    <name evidence="1" type="ORF">ETB97_000575</name>
</gene>
<keyword evidence="2" id="KW-1185">Reference proteome</keyword>
<sequence length="252" mass="26999">MSGTNIETLDARMAGLLEALDSHPMVATSPPNPAGVYILDFIRTSHKKLKSLDAYKLQSRDQNAHAELQDIQGHNVLAGQLINGGGPMAQRMAMMGGPVDFKSYDGCGLSSTPPLKEIYELAGIGLYNYCAVGPVTAGLLQGYYGQSTEQSGTSIQLQVSRDVHGLNVPVRKASLQQDRISTSCQTKRHLPDYIQDSPVVTPAVLAMPVSSDSSSVNGEDLHSIPMASELVDQPAMLMQICPIVVTSRHIVP</sequence>
<accession>A0A8H6E7P6</accession>
<name>A0A8H6E7P6_PETAA</name>
<proteinExistence type="predicted"/>
<dbReference type="AlphaFoldDB" id="A0A8H6E7P6"/>
<dbReference type="Proteomes" id="UP000541154">
    <property type="component" value="Unassembled WGS sequence"/>
</dbReference>
<protein>
    <submittedName>
        <fullName evidence="1">Uncharacterized protein</fullName>
    </submittedName>
</protein>
<evidence type="ECO:0000313" key="2">
    <source>
        <dbReference type="Proteomes" id="UP000541154"/>
    </source>
</evidence>
<reference evidence="1 2" key="1">
    <citation type="submission" date="2019-04" db="EMBL/GenBank/DDBJ databases">
        <title>Aspergillus burnettii sp. nov., novel species from soil in southeast Queensland.</title>
        <authorList>
            <person name="Gilchrist C.L.M."/>
            <person name="Pitt J.I."/>
            <person name="Lange L."/>
            <person name="Lacey H.J."/>
            <person name="Vuong D."/>
            <person name="Midgley D.J."/>
            <person name="Greenfield P."/>
            <person name="Bradbury M."/>
            <person name="Lacey E."/>
            <person name="Busk P.K."/>
            <person name="Pilgaard B."/>
            <person name="Chooi Y.H."/>
            <person name="Piggott A.M."/>
        </authorList>
    </citation>
    <scope>NUCLEOTIDE SEQUENCE [LARGE SCALE GENOMIC DNA]</scope>
    <source>
        <strain evidence="1 2">FRR 5400</strain>
    </source>
</reference>
<comment type="caution">
    <text evidence="1">The sequence shown here is derived from an EMBL/GenBank/DDBJ whole genome shotgun (WGS) entry which is preliminary data.</text>
</comment>
<organism evidence="1 2">
    <name type="scientific">Petromyces alliaceus</name>
    <name type="common">Aspergillus alliaceus</name>
    <dbReference type="NCBI Taxonomy" id="209559"/>
    <lineage>
        <taxon>Eukaryota</taxon>
        <taxon>Fungi</taxon>
        <taxon>Dikarya</taxon>
        <taxon>Ascomycota</taxon>
        <taxon>Pezizomycotina</taxon>
        <taxon>Eurotiomycetes</taxon>
        <taxon>Eurotiomycetidae</taxon>
        <taxon>Eurotiales</taxon>
        <taxon>Aspergillaceae</taxon>
        <taxon>Aspergillus</taxon>
        <taxon>Aspergillus subgen. Circumdati</taxon>
    </lineage>
</organism>
<dbReference type="EMBL" id="SPNV01000108">
    <property type="protein sequence ID" value="KAF5861135.1"/>
    <property type="molecule type" value="Genomic_DNA"/>
</dbReference>
<evidence type="ECO:0000313" key="1">
    <source>
        <dbReference type="EMBL" id="KAF5861135.1"/>
    </source>
</evidence>